<accession>A0ABN6D945</accession>
<proteinExistence type="predicted"/>
<dbReference type="EMBL" id="AP024238">
    <property type="protein sequence ID" value="BCO26498.1"/>
    <property type="molecule type" value="Genomic_DNA"/>
</dbReference>
<evidence type="ECO:0000313" key="3">
    <source>
        <dbReference type="Proteomes" id="UP000824366"/>
    </source>
</evidence>
<keyword evidence="3" id="KW-1185">Reference proteome</keyword>
<evidence type="ECO:0000256" key="1">
    <source>
        <dbReference type="SAM" id="SignalP"/>
    </source>
</evidence>
<name>A0ABN6D945_9BURK</name>
<protein>
    <submittedName>
        <fullName evidence="2">Uncharacterized protein</fullName>
    </submittedName>
</protein>
<sequence length="157" mass="17321">MNLTRWFLWTATSLSMASAHAGSDVVLIDHMEKAYTVYAGLPLDRAEAAKSKLEGKPVEMVPFEKFAENQKKIIGDRIVRNDYPGSRAEEGIVALIDKYPGTPFGVTWNGGIALTRNDYQAAKKAYEAFNTPEGFAKPELANDPVAPINHLKPLLGW</sequence>
<reference evidence="2 3" key="1">
    <citation type="journal article" date="2021" name="Microbiol. Spectr.">
        <title>A Single Bacterium Capable of Oxidation and Reduction of Iron at Circumneutral pH.</title>
        <authorList>
            <person name="Kato S."/>
            <person name="Ohkuma M."/>
        </authorList>
    </citation>
    <scope>NUCLEOTIDE SEQUENCE [LARGE SCALE GENOMIC DNA]</scope>
    <source>
        <strain evidence="2 3">MIZ03</strain>
    </source>
</reference>
<gene>
    <name evidence="2" type="ORF">MIZ03_1381</name>
</gene>
<dbReference type="Proteomes" id="UP000824366">
    <property type="component" value="Chromosome"/>
</dbReference>
<evidence type="ECO:0000313" key="2">
    <source>
        <dbReference type="EMBL" id="BCO26498.1"/>
    </source>
</evidence>
<organism evidence="2 3">
    <name type="scientific">Rhodoferax lithotrophicus</name>
    <dbReference type="NCBI Taxonomy" id="2798804"/>
    <lineage>
        <taxon>Bacteria</taxon>
        <taxon>Pseudomonadati</taxon>
        <taxon>Pseudomonadota</taxon>
        <taxon>Betaproteobacteria</taxon>
        <taxon>Burkholderiales</taxon>
        <taxon>Comamonadaceae</taxon>
        <taxon>Rhodoferax</taxon>
    </lineage>
</organism>
<feature type="signal peptide" evidence="1">
    <location>
        <begin position="1"/>
        <end position="21"/>
    </location>
</feature>
<keyword evidence="1" id="KW-0732">Signal</keyword>
<feature type="chain" id="PRO_5046732217" evidence="1">
    <location>
        <begin position="22"/>
        <end position="157"/>
    </location>
</feature>
<dbReference type="RefSeq" id="WP_223910050.1">
    <property type="nucleotide sequence ID" value="NZ_AP024238.1"/>
</dbReference>